<protein>
    <recommendedName>
        <fullName evidence="3">Methyltransferase FkbM domain-containing protein</fullName>
    </recommendedName>
</protein>
<keyword evidence="2" id="KW-1185">Reference proteome</keyword>
<gene>
    <name evidence="1" type="ORF">AB1Y20_010979</name>
</gene>
<comment type="caution">
    <text evidence="1">The sequence shown here is derived from an EMBL/GenBank/DDBJ whole genome shotgun (WGS) entry which is preliminary data.</text>
</comment>
<dbReference type="AlphaFoldDB" id="A0AB34IKG6"/>
<organism evidence="1 2">
    <name type="scientific">Prymnesium parvum</name>
    <name type="common">Toxic golden alga</name>
    <dbReference type="NCBI Taxonomy" id="97485"/>
    <lineage>
        <taxon>Eukaryota</taxon>
        <taxon>Haptista</taxon>
        <taxon>Haptophyta</taxon>
        <taxon>Prymnesiophyceae</taxon>
        <taxon>Prymnesiales</taxon>
        <taxon>Prymnesiaceae</taxon>
        <taxon>Prymnesium</taxon>
    </lineage>
</organism>
<dbReference type="EMBL" id="JBGBPQ010000022">
    <property type="protein sequence ID" value="KAL1502906.1"/>
    <property type="molecule type" value="Genomic_DNA"/>
</dbReference>
<dbReference type="Proteomes" id="UP001515480">
    <property type="component" value="Unassembled WGS sequence"/>
</dbReference>
<accession>A0AB34IKG6</accession>
<evidence type="ECO:0008006" key="3">
    <source>
        <dbReference type="Google" id="ProtNLM"/>
    </source>
</evidence>
<reference evidence="1 2" key="1">
    <citation type="journal article" date="2024" name="Science">
        <title>Giant polyketide synthase enzymes in the biosynthesis of giant marine polyether toxins.</title>
        <authorList>
            <person name="Fallon T.R."/>
            <person name="Shende V.V."/>
            <person name="Wierzbicki I.H."/>
            <person name="Pendleton A.L."/>
            <person name="Watervoot N.F."/>
            <person name="Auber R.P."/>
            <person name="Gonzalez D.J."/>
            <person name="Wisecaver J.H."/>
            <person name="Moore B.S."/>
        </authorList>
    </citation>
    <scope>NUCLEOTIDE SEQUENCE [LARGE SCALE GENOMIC DNA]</scope>
    <source>
        <strain evidence="1 2">12B1</strain>
    </source>
</reference>
<sequence length="530" mass="56778">MPHRTTPTPDPSTRRILLHYRRPPPRPSDVSAAEWRAALRWRRASSAGACAPPRLAPLASCAANASARSGALLLPPLAAASWEAAAVACARRCRCARCAYLSISLSARRCVWSEWCGLTHAAEGEAYRTAPRRADGEATREVGRLPTEEWMRWVDARRATIVQVGAHDHRASRRAEDPAPLAVRLGWRALLLEPMPAPFAALQQRYAAEAAGGRVGLVRGGVCHRCGETGGSLWHVDLSNASGQWGSARADGRCAREAGLEWIAEIASLSRSHLRRHARLLAATPPQCAACAARWRRRLADDCLRDLIARNTAVHSIECVCLATLLRAHRIAAVDLLLIDAEGHDAAVLRHFPFASVRTSRVAFESLHLSAQAFAASAARLESLGFSQLSGGRAAFLSVWRHANASPPLAAAAAACAPFGVRPEEAMAAAGAARRGYCEGTRDGDEGDCAAGRKGSWPLSPAMCSAAACARRCREACGRCRFVSFSLAHQECSWFADCRVDALRLEAGGASYLTWDVSGGSNLSRGLLDG</sequence>
<proteinExistence type="predicted"/>
<name>A0AB34IKG6_PRYPA</name>
<evidence type="ECO:0000313" key="1">
    <source>
        <dbReference type="EMBL" id="KAL1502906.1"/>
    </source>
</evidence>
<evidence type="ECO:0000313" key="2">
    <source>
        <dbReference type="Proteomes" id="UP001515480"/>
    </source>
</evidence>